<protein>
    <recommendedName>
        <fullName evidence="7">SAP domain-containing protein</fullName>
    </recommendedName>
</protein>
<reference evidence="5 6" key="1">
    <citation type="submission" date="2020-07" db="EMBL/GenBank/DDBJ databases">
        <title>Comparative genomics of pyrophilous fungi reveals a link between fire events and developmental genes.</title>
        <authorList>
            <consortium name="DOE Joint Genome Institute"/>
            <person name="Steindorff A.S."/>
            <person name="Carver A."/>
            <person name="Calhoun S."/>
            <person name="Stillman K."/>
            <person name="Liu H."/>
            <person name="Lipzen A."/>
            <person name="Pangilinan J."/>
            <person name="Labutti K."/>
            <person name="Bruns T.D."/>
            <person name="Grigoriev I.V."/>
        </authorList>
    </citation>
    <scope>NUCLEOTIDE SEQUENCE [LARGE SCALE GENOMIC DNA]</scope>
    <source>
        <strain evidence="5 6">CBS 144469</strain>
    </source>
</reference>
<dbReference type="InterPro" id="IPR037217">
    <property type="entry name" value="Trp/Indoleamine_2_3_dOase-like"/>
</dbReference>
<feature type="region of interest" description="Disordered" evidence="4">
    <location>
        <begin position="1"/>
        <end position="31"/>
    </location>
</feature>
<sequence>MDPTLQQQHFLSLPRPDALEGPQGGAPDTSTLAAHDFDVDTRTGFMPPQQPLLRLPEAWNVWEDVLDAAMRGRLQLGGKEGVTEEEYIADILSSLSPPSSSQMASSPMVVDATEFIALPGPTYAEGNLEDVQHIELLSLKKDALSKLCKDVRLPYSGTKGVLHDRLREYSKDRSRWTMLLSWPSNMHLEPSEGRVIKHKKQSHKRWEGIQLADAAASSSVTLANAALVTHVDKHEATLAWAERVEARLPYKPRAERLAQDGPAPPLSNLVDGSSLILPSFPIPSSLSPPLPISVSAPVISSSAKAEQAEKPVKKPAMCKLMLASGQQLIFTSADIPPPFSATFFNDIPNLAAMWDDHWPEWKGESYLRIRGVAIPLVYCKEIYTARQKGGDTAHWKSMKARWCEWKQIAVRFHQDTPQQFWSTFLKADGSHMDWTQILGVMRKQKAADDKRVADRARREYGASFPDHFAYKKNGQGSQNRDESD</sequence>
<dbReference type="OrthoDB" id="3210866at2759"/>
<dbReference type="GO" id="GO:0019441">
    <property type="term" value="P:L-tryptophan catabolic process to kynurenine"/>
    <property type="evidence" value="ECO:0007669"/>
    <property type="project" value="InterPro"/>
</dbReference>
<comment type="caution">
    <text evidence="5">The sequence shown here is derived from an EMBL/GenBank/DDBJ whole genome shotgun (WGS) entry which is preliminary data.</text>
</comment>
<dbReference type="AlphaFoldDB" id="A0A8H6HYE1"/>
<dbReference type="Proteomes" id="UP000521943">
    <property type="component" value="Unassembled WGS sequence"/>
</dbReference>
<evidence type="ECO:0000256" key="3">
    <source>
        <dbReference type="ARBA" id="ARBA00023004"/>
    </source>
</evidence>
<feature type="region of interest" description="Disordered" evidence="4">
    <location>
        <begin position="464"/>
        <end position="484"/>
    </location>
</feature>
<dbReference type="GO" id="GO:0046872">
    <property type="term" value="F:metal ion binding"/>
    <property type="evidence" value="ECO:0007669"/>
    <property type="project" value="UniProtKB-KW"/>
</dbReference>
<evidence type="ECO:0008006" key="7">
    <source>
        <dbReference type="Google" id="ProtNLM"/>
    </source>
</evidence>
<keyword evidence="2" id="KW-0479">Metal-binding</keyword>
<gene>
    <name evidence="5" type="ORF">DFP72DRAFT_1121650</name>
</gene>
<keyword evidence="6" id="KW-1185">Reference proteome</keyword>
<name>A0A8H6HYE1_9AGAR</name>
<evidence type="ECO:0000313" key="6">
    <source>
        <dbReference type="Proteomes" id="UP000521943"/>
    </source>
</evidence>
<evidence type="ECO:0000256" key="2">
    <source>
        <dbReference type="ARBA" id="ARBA00022723"/>
    </source>
</evidence>
<proteinExistence type="inferred from homology"/>
<dbReference type="EMBL" id="JACGCI010000030">
    <property type="protein sequence ID" value="KAF6755290.1"/>
    <property type="molecule type" value="Genomic_DNA"/>
</dbReference>
<feature type="compositionally biased region" description="Polar residues" evidence="4">
    <location>
        <begin position="1"/>
        <end position="10"/>
    </location>
</feature>
<dbReference type="GO" id="GO:0016702">
    <property type="term" value="F:oxidoreductase activity, acting on single donors with incorporation of molecular oxygen, incorporation of two atoms of oxygen"/>
    <property type="evidence" value="ECO:0007669"/>
    <property type="project" value="UniProtKB-ARBA"/>
</dbReference>
<evidence type="ECO:0000256" key="4">
    <source>
        <dbReference type="SAM" id="MobiDB-lite"/>
    </source>
</evidence>
<accession>A0A8H6HYE1</accession>
<evidence type="ECO:0000313" key="5">
    <source>
        <dbReference type="EMBL" id="KAF6755290.1"/>
    </source>
</evidence>
<comment type="similarity">
    <text evidence="1">Belongs to the indoleamine 2,3-dioxygenase family.</text>
</comment>
<dbReference type="GO" id="GO:0020037">
    <property type="term" value="F:heme binding"/>
    <property type="evidence" value="ECO:0007669"/>
    <property type="project" value="InterPro"/>
</dbReference>
<dbReference type="Pfam" id="PF01231">
    <property type="entry name" value="IDO"/>
    <property type="match status" value="1"/>
</dbReference>
<dbReference type="InterPro" id="IPR000898">
    <property type="entry name" value="Indolamine_dOase"/>
</dbReference>
<keyword evidence="3" id="KW-0408">Iron</keyword>
<organism evidence="5 6">
    <name type="scientific">Ephemerocybe angulata</name>
    <dbReference type="NCBI Taxonomy" id="980116"/>
    <lineage>
        <taxon>Eukaryota</taxon>
        <taxon>Fungi</taxon>
        <taxon>Dikarya</taxon>
        <taxon>Basidiomycota</taxon>
        <taxon>Agaricomycotina</taxon>
        <taxon>Agaricomycetes</taxon>
        <taxon>Agaricomycetidae</taxon>
        <taxon>Agaricales</taxon>
        <taxon>Agaricineae</taxon>
        <taxon>Psathyrellaceae</taxon>
        <taxon>Ephemerocybe</taxon>
    </lineage>
</organism>
<dbReference type="SUPFAM" id="SSF140959">
    <property type="entry name" value="Indolic compounds 2,3-dioxygenase-like"/>
    <property type="match status" value="1"/>
</dbReference>
<evidence type="ECO:0000256" key="1">
    <source>
        <dbReference type="ARBA" id="ARBA00007119"/>
    </source>
</evidence>